<evidence type="ECO:0000313" key="3">
    <source>
        <dbReference type="Proteomes" id="UP000034883"/>
    </source>
</evidence>
<sequence length="147" mass="16505">MSDLLETLASRMTLGDLLEAVRRLCGGYDLVQHHTQGEFHHDVVLRVHDARALPGAFLVVSTNCNGGVKEVLCTAEAPEIEGVWRWRCPENDEFRGTMPAILGVARTLHWFDPCELLAEDARSELRPEHRERQPGGGWRMCGKTSRS</sequence>
<reference evidence="2 3" key="1">
    <citation type="submission" date="2015-03" db="EMBL/GenBank/DDBJ databases">
        <title>Genome assembly of Sandaracinus amylolyticus DSM 53668.</title>
        <authorList>
            <person name="Sharma G."/>
            <person name="Subramanian S."/>
        </authorList>
    </citation>
    <scope>NUCLEOTIDE SEQUENCE [LARGE SCALE GENOMIC DNA]</scope>
    <source>
        <strain evidence="2 3">DSM 53668</strain>
    </source>
</reference>
<dbReference type="RefSeq" id="WP_240481234.1">
    <property type="nucleotide sequence ID" value="NZ_CP011125.1"/>
</dbReference>
<evidence type="ECO:0000313" key="2">
    <source>
        <dbReference type="EMBL" id="AKF07313.1"/>
    </source>
</evidence>
<name>A0A0F6YIS3_9BACT</name>
<protein>
    <submittedName>
        <fullName evidence="2">Uncharacterized protein</fullName>
    </submittedName>
</protein>
<gene>
    <name evidence="2" type="ORF">DB32_004462</name>
</gene>
<keyword evidence="3" id="KW-1185">Reference proteome</keyword>
<dbReference type="EMBL" id="CP011125">
    <property type="protein sequence ID" value="AKF07313.1"/>
    <property type="molecule type" value="Genomic_DNA"/>
</dbReference>
<dbReference type="Proteomes" id="UP000034883">
    <property type="component" value="Chromosome"/>
</dbReference>
<evidence type="ECO:0000256" key="1">
    <source>
        <dbReference type="SAM" id="MobiDB-lite"/>
    </source>
</evidence>
<accession>A0A0F6YIS3</accession>
<dbReference type="KEGG" id="samy:DB32_004462"/>
<organism evidence="2 3">
    <name type="scientific">Sandaracinus amylolyticus</name>
    <dbReference type="NCBI Taxonomy" id="927083"/>
    <lineage>
        <taxon>Bacteria</taxon>
        <taxon>Pseudomonadati</taxon>
        <taxon>Myxococcota</taxon>
        <taxon>Polyangia</taxon>
        <taxon>Polyangiales</taxon>
        <taxon>Sandaracinaceae</taxon>
        <taxon>Sandaracinus</taxon>
    </lineage>
</organism>
<dbReference type="STRING" id="927083.DB32_004462"/>
<feature type="region of interest" description="Disordered" evidence="1">
    <location>
        <begin position="126"/>
        <end position="147"/>
    </location>
</feature>
<proteinExistence type="predicted"/>
<dbReference type="AlphaFoldDB" id="A0A0F6YIS3"/>